<dbReference type="Pfam" id="PF00356">
    <property type="entry name" value="LacI"/>
    <property type="match status" value="1"/>
</dbReference>
<keyword evidence="2" id="KW-0238">DNA-binding</keyword>
<comment type="caution">
    <text evidence="5">The sequence shown here is derived from an EMBL/GenBank/DDBJ whole genome shotgun (WGS) entry which is preliminary data.</text>
</comment>
<evidence type="ECO:0000256" key="3">
    <source>
        <dbReference type="ARBA" id="ARBA00023163"/>
    </source>
</evidence>
<evidence type="ECO:0000313" key="6">
    <source>
        <dbReference type="Proteomes" id="UP000435649"/>
    </source>
</evidence>
<dbReference type="InterPro" id="IPR010982">
    <property type="entry name" value="Lambda_DNA-bd_dom_sf"/>
</dbReference>
<keyword evidence="3" id="KW-0804">Transcription</keyword>
<dbReference type="GO" id="GO:0003700">
    <property type="term" value="F:DNA-binding transcription factor activity"/>
    <property type="evidence" value="ECO:0007669"/>
    <property type="project" value="TreeGrafter"/>
</dbReference>
<feature type="domain" description="HTH lacI-type" evidence="4">
    <location>
        <begin position="3"/>
        <end position="57"/>
    </location>
</feature>
<organism evidence="5 6">
    <name type="scientific">Victivallis lenta</name>
    <dbReference type="NCBI Taxonomy" id="2606640"/>
    <lineage>
        <taxon>Bacteria</taxon>
        <taxon>Pseudomonadati</taxon>
        <taxon>Lentisphaerota</taxon>
        <taxon>Lentisphaeria</taxon>
        <taxon>Victivallales</taxon>
        <taxon>Victivallaceae</taxon>
        <taxon>Victivallis</taxon>
    </lineage>
</organism>
<dbReference type="Gene3D" id="1.10.260.40">
    <property type="entry name" value="lambda repressor-like DNA-binding domains"/>
    <property type="match status" value="1"/>
</dbReference>
<name>A0A844G7Z2_9BACT</name>
<dbReference type="GO" id="GO:0000976">
    <property type="term" value="F:transcription cis-regulatory region binding"/>
    <property type="evidence" value="ECO:0007669"/>
    <property type="project" value="TreeGrafter"/>
</dbReference>
<dbReference type="Gene3D" id="3.40.50.2300">
    <property type="match status" value="2"/>
</dbReference>
<evidence type="ECO:0000259" key="4">
    <source>
        <dbReference type="PROSITE" id="PS50932"/>
    </source>
</evidence>
<dbReference type="CDD" id="cd01392">
    <property type="entry name" value="HTH_LacI"/>
    <property type="match status" value="1"/>
</dbReference>
<dbReference type="SUPFAM" id="SSF47413">
    <property type="entry name" value="lambda repressor-like DNA-binding domains"/>
    <property type="match status" value="1"/>
</dbReference>
<dbReference type="PROSITE" id="PS50932">
    <property type="entry name" value="HTH_LACI_2"/>
    <property type="match status" value="1"/>
</dbReference>
<dbReference type="SUPFAM" id="SSF53822">
    <property type="entry name" value="Periplasmic binding protein-like I"/>
    <property type="match status" value="1"/>
</dbReference>
<dbReference type="SMART" id="SM00354">
    <property type="entry name" value="HTH_LACI"/>
    <property type="match status" value="1"/>
</dbReference>
<dbReference type="AlphaFoldDB" id="A0A844G7Z2"/>
<keyword evidence="6" id="KW-1185">Reference proteome</keyword>
<dbReference type="EMBL" id="VUNS01000020">
    <property type="protein sequence ID" value="MST98558.1"/>
    <property type="molecule type" value="Genomic_DNA"/>
</dbReference>
<evidence type="ECO:0000256" key="1">
    <source>
        <dbReference type="ARBA" id="ARBA00023015"/>
    </source>
</evidence>
<dbReference type="InterPro" id="IPR000843">
    <property type="entry name" value="HTH_LacI"/>
</dbReference>
<keyword evidence="1" id="KW-0805">Transcription regulation</keyword>
<dbReference type="PANTHER" id="PTHR30146:SF109">
    <property type="entry name" value="HTH-TYPE TRANSCRIPTIONAL REGULATOR GALS"/>
    <property type="match status" value="1"/>
</dbReference>
<gene>
    <name evidence="5" type="ORF">FYJ85_16085</name>
</gene>
<dbReference type="PANTHER" id="PTHR30146">
    <property type="entry name" value="LACI-RELATED TRANSCRIPTIONAL REPRESSOR"/>
    <property type="match status" value="1"/>
</dbReference>
<reference evidence="5 6" key="1">
    <citation type="submission" date="2019-08" db="EMBL/GenBank/DDBJ databases">
        <title>In-depth cultivation of the pig gut microbiome towards novel bacterial diversity and tailored functional studies.</title>
        <authorList>
            <person name="Wylensek D."/>
            <person name="Hitch T.C.A."/>
            <person name="Clavel T."/>
        </authorList>
    </citation>
    <scope>NUCLEOTIDE SEQUENCE [LARGE SCALE GENOMIC DNA]</scope>
    <source>
        <strain evidence="5 6">BBE-744-WT-12</strain>
    </source>
</reference>
<evidence type="ECO:0000256" key="2">
    <source>
        <dbReference type="ARBA" id="ARBA00023125"/>
    </source>
</evidence>
<dbReference type="Proteomes" id="UP000435649">
    <property type="component" value="Unassembled WGS sequence"/>
</dbReference>
<protein>
    <submittedName>
        <fullName evidence="5">LacI family transcriptional regulator</fullName>
    </submittedName>
</protein>
<dbReference type="RefSeq" id="WP_154419512.1">
    <property type="nucleotide sequence ID" value="NZ_VUNS01000020.1"/>
</dbReference>
<accession>A0A844G7Z2</accession>
<proteinExistence type="predicted"/>
<dbReference type="InterPro" id="IPR028082">
    <property type="entry name" value="Peripla_BP_I"/>
</dbReference>
<sequence>MPVTIHDLAKLAGLNASTISRALRNDPRVRKSTRELVRELARRHGYTPNLPARQLAAGRTGNIWFSFGSPQAAIELETAMALNDLVTRGKYDLQLVLHNNSPERLRQHLNKLCQKVADGVLVIPPGDTDACAGLTGLVNSLPVPVIMVDRYWAELECPVVTSDNREPVRRMIDRCVEWGARSFYLEYAGSNPVSRNRAEAARACLAERNLPVLPYPDSGRIDNELPAAVLGNSGSFTPTGRAELYGAFFDGCDNSALRSFRHVIVCRQNFPAIAERAASILFGLLHDPEAEAPAFTEIPPREFLEL</sequence>
<evidence type="ECO:0000313" key="5">
    <source>
        <dbReference type="EMBL" id="MST98558.1"/>
    </source>
</evidence>